<dbReference type="AlphaFoldDB" id="A0A2W2AX45"/>
<dbReference type="EMBL" id="QKVK01000001">
    <property type="protein sequence ID" value="PZF78322.1"/>
    <property type="molecule type" value="Genomic_DNA"/>
</dbReference>
<protein>
    <submittedName>
        <fullName evidence="2">Uncharacterized protein</fullName>
    </submittedName>
</protein>
<feature type="transmembrane region" description="Helical" evidence="1">
    <location>
        <begin position="85"/>
        <end position="108"/>
    </location>
</feature>
<name>A0A2W2AX45_9HYPH</name>
<keyword evidence="3" id="KW-1185">Reference proteome</keyword>
<proteinExistence type="predicted"/>
<feature type="transmembrane region" description="Helical" evidence="1">
    <location>
        <begin position="12"/>
        <end position="32"/>
    </location>
</feature>
<organism evidence="2 3">
    <name type="scientific">Aestuariivirga litoralis</name>
    <dbReference type="NCBI Taxonomy" id="2650924"/>
    <lineage>
        <taxon>Bacteria</taxon>
        <taxon>Pseudomonadati</taxon>
        <taxon>Pseudomonadota</taxon>
        <taxon>Alphaproteobacteria</taxon>
        <taxon>Hyphomicrobiales</taxon>
        <taxon>Aestuariivirgaceae</taxon>
        <taxon>Aestuariivirga</taxon>
    </lineage>
</organism>
<reference evidence="3" key="1">
    <citation type="submission" date="2018-06" db="EMBL/GenBank/DDBJ databases">
        <title>Aestuariibacter litoralis strain KCTC 52945T.</title>
        <authorList>
            <person name="Li X."/>
            <person name="Salam N."/>
            <person name="Li J.-L."/>
            <person name="Chen Y.-M."/>
            <person name="Yang Z.-W."/>
            <person name="Zhang L.-Y."/>
            <person name="Han M.-X."/>
            <person name="Xiao M."/>
            <person name="Li W.-J."/>
        </authorList>
    </citation>
    <scope>NUCLEOTIDE SEQUENCE [LARGE SCALE GENOMIC DNA]</scope>
    <source>
        <strain evidence="3">KCTC 52945</strain>
    </source>
</reference>
<comment type="caution">
    <text evidence="2">The sequence shown here is derived from an EMBL/GenBank/DDBJ whole genome shotgun (WGS) entry which is preliminary data.</text>
</comment>
<evidence type="ECO:0000256" key="1">
    <source>
        <dbReference type="SAM" id="Phobius"/>
    </source>
</evidence>
<gene>
    <name evidence="2" type="ORF">DK847_00400</name>
</gene>
<accession>A0A2W2AX45</accession>
<keyword evidence="1" id="KW-1133">Transmembrane helix</keyword>
<feature type="transmembrane region" description="Helical" evidence="1">
    <location>
        <begin position="114"/>
        <end position="138"/>
    </location>
</feature>
<dbReference type="Proteomes" id="UP000248795">
    <property type="component" value="Unassembled WGS sequence"/>
</dbReference>
<keyword evidence="1" id="KW-0812">Transmembrane</keyword>
<dbReference type="RefSeq" id="WP_111195650.1">
    <property type="nucleotide sequence ID" value="NZ_QKVK01000001.1"/>
</dbReference>
<sequence length="197" mass="19092">MCDFDKISRLIIGAQAAYLVSLGIVAAAVILGSNPFTSGANIPAMVIASASAATAALLMAGAIAELDKCASGPCGPSVATLRTNLVALAASIGIFSVSLAALALVAGVPFAGSVAAGALAIWAVSLTSLFAAVASGYLGNAVQAFNSCLSASGSGNTGTTTVIVVLGVLTILLTVVFNAFGTASGVIPVKSILTIFG</sequence>
<feature type="transmembrane region" description="Helical" evidence="1">
    <location>
        <begin position="159"/>
        <end position="180"/>
    </location>
</feature>
<feature type="transmembrane region" description="Helical" evidence="1">
    <location>
        <begin position="44"/>
        <end position="64"/>
    </location>
</feature>
<evidence type="ECO:0000313" key="2">
    <source>
        <dbReference type="EMBL" id="PZF78322.1"/>
    </source>
</evidence>
<keyword evidence="1" id="KW-0472">Membrane</keyword>
<evidence type="ECO:0000313" key="3">
    <source>
        <dbReference type="Proteomes" id="UP000248795"/>
    </source>
</evidence>